<dbReference type="GO" id="GO:0080120">
    <property type="term" value="P:CAAX-box protein maturation"/>
    <property type="evidence" value="ECO:0007669"/>
    <property type="project" value="UniProtKB-ARBA"/>
</dbReference>
<comment type="similarity">
    <text evidence="1">Belongs to the UPF0177 family.</text>
</comment>
<dbReference type="AlphaFoldDB" id="A0A5P8M0W1"/>
<feature type="transmembrane region" description="Helical" evidence="2">
    <location>
        <begin position="44"/>
        <end position="64"/>
    </location>
</feature>
<reference evidence="4 5" key="1">
    <citation type="submission" date="2019-10" db="EMBL/GenBank/DDBJ databases">
        <title>The completed genome of Lactobacillus harbinensis M1.</title>
        <authorList>
            <person name="Zheng Y."/>
        </authorList>
    </citation>
    <scope>NUCLEOTIDE SEQUENCE [LARGE SCALE GENOMIC DNA]</scope>
    <source>
        <strain evidence="4 5">M1</strain>
    </source>
</reference>
<feature type="transmembrane region" description="Helical" evidence="2">
    <location>
        <begin position="12"/>
        <end position="32"/>
    </location>
</feature>
<dbReference type="KEGG" id="lhb:D1010_00900"/>
<feature type="transmembrane region" description="Helical" evidence="2">
    <location>
        <begin position="125"/>
        <end position="146"/>
    </location>
</feature>
<feature type="domain" description="CAAX prenyl protease 2/Lysostaphin resistance protein A-like" evidence="3">
    <location>
        <begin position="133"/>
        <end position="220"/>
    </location>
</feature>
<accession>A0A5P8M0W1</accession>
<feature type="transmembrane region" description="Helical" evidence="2">
    <location>
        <begin position="84"/>
        <end position="105"/>
    </location>
</feature>
<name>A0A5P8M0W1_9LACO</name>
<organism evidence="4 5">
    <name type="scientific">Schleiferilactobacillus harbinensis</name>
    <dbReference type="NCBI Taxonomy" id="304207"/>
    <lineage>
        <taxon>Bacteria</taxon>
        <taxon>Bacillati</taxon>
        <taxon>Bacillota</taxon>
        <taxon>Bacilli</taxon>
        <taxon>Lactobacillales</taxon>
        <taxon>Lactobacillaceae</taxon>
        <taxon>Schleiferilactobacillus</taxon>
    </lineage>
</organism>
<dbReference type="GO" id="GO:0006508">
    <property type="term" value="P:proteolysis"/>
    <property type="evidence" value="ECO:0007669"/>
    <property type="project" value="UniProtKB-KW"/>
</dbReference>
<dbReference type="EMBL" id="CP045143">
    <property type="protein sequence ID" value="QFR22116.1"/>
    <property type="molecule type" value="Genomic_DNA"/>
</dbReference>
<sequence length="231" mass="25062">MVARGLHRLGGLVYESIFALVFPLFISLPVIADMDWGKHDLNGLMVLSHWAAYLGLGVVVFLVLRWEYRRIGGTKGWMISKRGLAWSLLAGIALYGAAALLLAVAKYAHMFYQPGDTGTASSNVPLLRGPLGVLTVVASSIGSPILEELGFRGVILTKFERLTNRPIAAILAALFFVIAHLPGIIAGLSMFIFVLVNTWLDRRYDSLVPGMVSHITYNVIVSLSVLATAVL</sequence>
<dbReference type="Proteomes" id="UP000326779">
    <property type="component" value="Chromosome"/>
</dbReference>
<keyword evidence="2" id="KW-0472">Membrane</keyword>
<dbReference type="InterPro" id="IPR003675">
    <property type="entry name" value="Rce1/LyrA-like_dom"/>
</dbReference>
<keyword evidence="4" id="KW-0645">Protease</keyword>
<evidence type="ECO:0000256" key="2">
    <source>
        <dbReference type="SAM" id="Phobius"/>
    </source>
</evidence>
<dbReference type="RefSeq" id="WP_152260064.1">
    <property type="nucleotide sequence ID" value="NZ_CP045143.1"/>
</dbReference>
<evidence type="ECO:0000313" key="4">
    <source>
        <dbReference type="EMBL" id="QFR22116.1"/>
    </source>
</evidence>
<dbReference type="GO" id="GO:0008237">
    <property type="term" value="F:metallopeptidase activity"/>
    <property type="evidence" value="ECO:0007669"/>
    <property type="project" value="UniProtKB-KW"/>
</dbReference>
<evidence type="ECO:0000259" key="3">
    <source>
        <dbReference type="Pfam" id="PF02517"/>
    </source>
</evidence>
<feature type="transmembrane region" description="Helical" evidence="2">
    <location>
        <begin position="207"/>
        <end position="230"/>
    </location>
</feature>
<keyword evidence="4" id="KW-0378">Hydrolase</keyword>
<keyword evidence="4" id="KW-0482">Metalloprotease</keyword>
<keyword evidence="2" id="KW-1133">Transmembrane helix</keyword>
<gene>
    <name evidence="4" type="ORF">D1010_00900</name>
</gene>
<keyword evidence="2" id="KW-0812">Transmembrane</keyword>
<evidence type="ECO:0000313" key="5">
    <source>
        <dbReference type="Proteomes" id="UP000326779"/>
    </source>
</evidence>
<evidence type="ECO:0000256" key="1">
    <source>
        <dbReference type="ARBA" id="ARBA00009067"/>
    </source>
</evidence>
<dbReference type="Pfam" id="PF02517">
    <property type="entry name" value="Rce1-like"/>
    <property type="match status" value="1"/>
</dbReference>
<protein>
    <submittedName>
        <fullName evidence="4">CPBP family intramembrane metalloprotease</fullName>
    </submittedName>
</protein>
<feature type="transmembrane region" description="Helical" evidence="2">
    <location>
        <begin position="167"/>
        <end position="195"/>
    </location>
</feature>
<proteinExistence type="inferred from homology"/>
<dbReference type="GO" id="GO:0004175">
    <property type="term" value="F:endopeptidase activity"/>
    <property type="evidence" value="ECO:0007669"/>
    <property type="project" value="UniProtKB-ARBA"/>
</dbReference>